<keyword evidence="2 4" id="KW-0560">Oxidoreductase</keyword>
<feature type="domain" description="Aldehyde dehydrogenase" evidence="5">
    <location>
        <begin position="25"/>
        <end position="482"/>
    </location>
</feature>
<reference evidence="6 7" key="1">
    <citation type="submission" date="2020-08" db="EMBL/GenBank/DDBJ databases">
        <title>Genomic Encyclopedia of Type Strains, Phase IV (KMG-IV): sequencing the most valuable type-strain genomes for metagenomic binning, comparative biology and taxonomic classification.</title>
        <authorList>
            <person name="Goeker M."/>
        </authorList>
    </citation>
    <scope>NUCLEOTIDE SEQUENCE [LARGE SCALE GENOMIC DNA]</scope>
    <source>
        <strain evidence="6 7">DSM 27568</strain>
    </source>
</reference>
<dbReference type="InterPro" id="IPR015590">
    <property type="entry name" value="Aldehyde_DH_dom"/>
</dbReference>
<dbReference type="GO" id="GO:0016620">
    <property type="term" value="F:oxidoreductase activity, acting on the aldehyde or oxo group of donors, NAD or NADP as acceptor"/>
    <property type="evidence" value="ECO:0007669"/>
    <property type="project" value="InterPro"/>
</dbReference>
<organism evidence="6 7">
    <name type="scientific">Novosphingobium fluoreni</name>
    <dbReference type="NCBI Taxonomy" id="1391222"/>
    <lineage>
        <taxon>Bacteria</taxon>
        <taxon>Pseudomonadati</taxon>
        <taxon>Pseudomonadota</taxon>
        <taxon>Alphaproteobacteria</taxon>
        <taxon>Sphingomonadales</taxon>
        <taxon>Sphingomonadaceae</taxon>
        <taxon>Novosphingobium</taxon>
    </lineage>
</organism>
<evidence type="ECO:0000259" key="5">
    <source>
        <dbReference type="Pfam" id="PF00171"/>
    </source>
</evidence>
<evidence type="ECO:0000256" key="4">
    <source>
        <dbReference type="RuleBase" id="RU003345"/>
    </source>
</evidence>
<dbReference type="FunFam" id="3.40.309.10:FF:000012">
    <property type="entry name" value="Betaine aldehyde dehydrogenase"/>
    <property type="match status" value="1"/>
</dbReference>
<name>A0A7W6FZT7_9SPHN</name>
<keyword evidence="7" id="KW-1185">Reference proteome</keyword>
<dbReference type="InterPro" id="IPR016162">
    <property type="entry name" value="Ald_DH_N"/>
</dbReference>
<dbReference type="Pfam" id="PF00171">
    <property type="entry name" value="Aldedh"/>
    <property type="match status" value="1"/>
</dbReference>
<evidence type="ECO:0000313" key="7">
    <source>
        <dbReference type="Proteomes" id="UP000561459"/>
    </source>
</evidence>
<dbReference type="PROSITE" id="PS00687">
    <property type="entry name" value="ALDEHYDE_DEHYDR_GLU"/>
    <property type="match status" value="1"/>
</dbReference>
<dbReference type="InterPro" id="IPR016161">
    <property type="entry name" value="Ald_DH/histidinol_DH"/>
</dbReference>
<protein>
    <submittedName>
        <fullName evidence="6">Acyl-CoA reductase-like NAD-dependent aldehyde dehydrogenase</fullName>
    </submittedName>
</protein>
<dbReference type="InterPro" id="IPR029510">
    <property type="entry name" value="Ald_DH_CS_GLU"/>
</dbReference>
<dbReference type="InterPro" id="IPR016163">
    <property type="entry name" value="Ald_DH_C"/>
</dbReference>
<dbReference type="RefSeq" id="WP_183618783.1">
    <property type="nucleotide sequence ID" value="NZ_JACIDY010000013.1"/>
</dbReference>
<evidence type="ECO:0000256" key="2">
    <source>
        <dbReference type="ARBA" id="ARBA00023002"/>
    </source>
</evidence>
<evidence type="ECO:0000313" key="6">
    <source>
        <dbReference type="EMBL" id="MBB3941656.1"/>
    </source>
</evidence>
<dbReference type="FunFam" id="3.40.605.10:FF:000007">
    <property type="entry name" value="NAD/NADP-dependent betaine aldehyde dehydrogenase"/>
    <property type="match status" value="1"/>
</dbReference>
<evidence type="ECO:0000256" key="3">
    <source>
        <dbReference type="PROSITE-ProRule" id="PRU10007"/>
    </source>
</evidence>
<gene>
    <name evidence="6" type="ORF">GGR39_003337</name>
</gene>
<dbReference type="SUPFAM" id="SSF53720">
    <property type="entry name" value="ALDH-like"/>
    <property type="match status" value="1"/>
</dbReference>
<dbReference type="AlphaFoldDB" id="A0A7W6FZT7"/>
<dbReference type="EMBL" id="JACIDY010000013">
    <property type="protein sequence ID" value="MBB3941656.1"/>
    <property type="molecule type" value="Genomic_DNA"/>
</dbReference>
<dbReference type="Proteomes" id="UP000561459">
    <property type="component" value="Unassembled WGS sequence"/>
</dbReference>
<comment type="caution">
    <text evidence="6">The sequence shown here is derived from an EMBL/GenBank/DDBJ whole genome shotgun (WGS) entry which is preliminary data.</text>
</comment>
<sequence>MIAEADLTLLPKPVLMIGDRQLESASGGTFQHIYAATGKPTGNIPLAGVAEINEAVGAARRSAPLWADMPRNERRDALIRLAHLLRKNAGELAGIGTIENSIPITIQSYGPHTAADSFLYNAGWTDKIGGDVIATWPTPALDYTLDEPYGVVAVIIPWNGPIYALGMLLGPILAAGNAVVVKPPELAPYSALRFGQLCLDAGIPPGIVNIVPGGPEAGAALTSHPGVDKISFTGSGATARHILQSAAVRSTPVHLELGGKSASIVFDDADLDAFARQSLQGASNNSGQGCINPTRILVQASIYDEVLERMKRVAEGIVVGDPTDPSTVMGPVVDERAVNRIMGMIDRAHGSGARLLTGGERLGGAMANGFYIAPTVFADVPHQAELSQHEVFGPVIAVTRFETEEEAITLANGTDFGLAAYIWTQNLQRAHCAAKQLVAGNIWVNGFTGIPTAVPFGGYGQSGVGRLGGIHGIREFLRPKNIFVSLS</sequence>
<dbReference type="Gene3D" id="3.40.605.10">
    <property type="entry name" value="Aldehyde Dehydrogenase, Chain A, domain 1"/>
    <property type="match status" value="1"/>
</dbReference>
<accession>A0A7W6FZT7</accession>
<comment type="similarity">
    <text evidence="1 4">Belongs to the aldehyde dehydrogenase family.</text>
</comment>
<dbReference type="Gene3D" id="3.40.309.10">
    <property type="entry name" value="Aldehyde Dehydrogenase, Chain A, domain 2"/>
    <property type="match status" value="1"/>
</dbReference>
<evidence type="ECO:0000256" key="1">
    <source>
        <dbReference type="ARBA" id="ARBA00009986"/>
    </source>
</evidence>
<proteinExistence type="inferred from homology"/>
<feature type="active site" evidence="3">
    <location>
        <position position="256"/>
    </location>
</feature>
<dbReference type="PANTHER" id="PTHR11699">
    <property type="entry name" value="ALDEHYDE DEHYDROGENASE-RELATED"/>
    <property type="match status" value="1"/>
</dbReference>